<name>A0A9D3Y3B1_DREPO</name>
<comment type="caution">
    <text evidence="1">The sequence shown here is derived from an EMBL/GenBank/DDBJ whole genome shotgun (WGS) entry which is preliminary data.</text>
</comment>
<evidence type="ECO:0000313" key="2">
    <source>
        <dbReference type="Proteomes" id="UP000828390"/>
    </source>
</evidence>
<evidence type="ECO:0000313" key="1">
    <source>
        <dbReference type="EMBL" id="KAH3693103.1"/>
    </source>
</evidence>
<gene>
    <name evidence="1" type="ORF">DPMN_192504</name>
</gene>
<sequence length="108" mass="12591">MDFSRAIIHNVRQLLNCTTIQVYIKYCYMLITSKIPADTDTTVIHICSALMAKTCRHYMRDQVPHKVIRRNAIKVFSLLQNCTQLNKMGDVWRMIVVVVFFPATRQSL</sequence>
<reference evidence="1" key="2">
    <citation type="submission" date="2020-11" db="EMBL/GenBank/DDBJ databases">
        <authorList>
            <person name="McCartney M.A."/>
            <person name="Auch B."/>
            <person name="Kono T."/>
            <person name="Mallez S."/>
            <person name="Becker A."/>
            <person name="Gohl D.M."/>
            <person name="Silverstein K.A.T."/>
            <person name="Koren S."/>
            <person name="Bechman K.B."/>
            <person name="Herman A."/>
            <person name="Abrahante J.E."/>
            <person name="Garbe J."/>
        </authorList>
    </citation>
    <scope>NUCLEOTIDE SEQUENCE</scope>
    <source>
        <strain evidence="1">Duluth1</strain>
        <tissue evidence="1">Whole animal</tissue>
    </source>
</reference>
<dbReference type="EMBL" id="JAIWYP010000017">
    <property type="protein sequence ID" value="KAH3693103.1"/>
    <property type="molecule type" value="Genomic_DNA"/>
</dbReference>
<accession>A0A9D3Y3B1</accession>
<proteinExistence type="predicted"/>
<protein>
    <submittedName>
        <fullName evidence="1">Uncharacterized protein</fullName>
    </submittedName>
</protein>
<reference evidence="1" key="1">
    <citation type="journal article" date="2019" name="bioRxiv">
        <title>The Genome of the Zebra Mussel, Dreissena polymorpha: A Resource for Invasive Species Research.</title>
        <authorList>
            <person name="McCartney M.A."/>
            <person name="Auch B."/>
            <person name="Kono T."/>
            <person name="Mallez S."/>
            <person name="Zhang Y."/>
            <person name="Obille A."/>
            <person name="Becker A."/>
            <person name="Abrahante J.E."/>
            <person name="Garbe J."/>
            <person name="Badalamenti J.P."/>
            <person name="Herman A."/>
            <person name="Mangelson H."/>
            <person name="Liachko I."/>
            <person name="Sullivan S."/>
            <person name="Sone E.D."/>
            <person name="Koren S."/>
            <person name="Silverstein K.A.T."/>
            <person name="Beckman K.B."/>
            <person name="Gohl D.M."/>
        </authorList>
    </citation>
    <scope>NUCLEOTIDE SEQUENCE</scope>
    <source>
        <strain evidence="1">Duluth1</strain>
        <tissue evidence="1">Whole animal</tissue>
    </source>
</reference>
<keyword evidence="2" id="KW-1185">Reference proteome</keyword>
<organism evidence="1 2">
    <name type="scientific">Dreissena polymorpha</name>
    <name type="common">Zebra mussel</name>
    <name type="synonym">Mytilus polymorpha</name>
    <dbReference type="NCBI Taxonomy" id="45954"/>
    <lineage>
        <taxon>Eukaryota</taxon>
        <taxon>Metazoa</taxon>
        <taxon>Spiralia</taxon>
        <taxon>Lophotrochozoa</taxon>
        <taxon>Mollusca</taxon>
        <taxon>Bivalvia</taxon>
        <taxon>Autobranchia</taxon>
        <taxon>Heteroconchia</taxon>
        <taxon>Euheterodonta</taxon>
        <taxon>Imparidentia</taxon>
        <taxon>Neoheterodontei</taxon>
        <taxon>Myida</taxon>
        <taxon>Dreissenoidea</taxon>
        <taxon>Dreissenidae</taxon>
        <taxon>Dreissena</taxon>
    </lineage>
</organism>
<dbReference type="Proteomes" id="UP000828390">
    <property type="component" value="Unassembled WGS sequence"/>
</dbReference>
<dbReference type="AlphaFoldDB" id="A0A9D3Y3B1"/>